<dbReference type="EMBL" id="FOSW01000003">
    <property type="protein sequence ID" value="SFK69390.1"/>
    <property type="molecule type" value="Genomic_DNA"/>
</dbReference>
<dbReference type="STRING" id="504800.SAMN04488085_10390"/>
<dbReference type="OrthoDB" id="5186889at2"/>
<evidence type="ECO:0000256" key="1">
    <source>
        <dbReference type="SAM" id="MobiDB-lite"/>
    </source>
</evidence>
<proteinExistence type="predicted"/>
<gene>
    <name evidence="2" type="ORF">SAMN04488085_10390</name>
</gene>
<accession>A0A1I4BLY8</accession>
<evidence type="ECO:0000313" key="3">
    <source>
        <dbReference type="Proteomes" id="UP000199152"/>
    </source>
</evidence>
<sequence>MTDPHQIADDPYAGTPAVHGDPAITAGPDDASVPTLTAASWQQAEAQLYPAVTERPDLYQRIVLLVRRTVDRLREQGPSTSALLAAADRGAELVAQVVDESGVSAAELDLDLVARAALAMRYREVRGEQSLLRRLRLIAEARRAGQPWVVTEEAGHPEGDPFLPYHRLEVEVETGRALLVSATADDDFRDVHHTVQVVQVDLGSGAVQEIPTGEPTATCPDAAAREARASAMRAAR</sequence>
<dbReference type="InParanoid" id="A0A1I4BLY8"/>
<dbReference type="RefSeq" id="WP_091322145.1">
    <property type="nucleotide sequence ID" value="NZ_FOSW01000003.1"/>
</dbReference>
<name>A0A1I4BLY8_9ACTN</name>
<dbReference type="Proteomes" id="UP000199152">
    <property type="component" value="Unassembled WGS sequence"/>
</dbReference>
<feature type="region of interest" description="Disordered" evidence="1">
    <location>
        <begin position="1"/>
        <end position="31"/>
    </location>
</feature>
<keyword evidence="3" id="KW-1185">Reference proteome</keyword>
<protein>
    <submittedName>
        <fullName evidence="2">Uncharacterized protein</fullName>
    </submittedName>
</protein>
<reference evidence="2 3" key="1">
    <citation type="submission" date="2016-10" db="EMBL/GenBank/DDBJ databases">
        <authorList>
            <person name="de Groot N.N."/>
        </authorList>
    </citation>
    <scope>NUCLEOTIDE SEQUENCE [LARGE SCALE GENOMIC DNA]</scope>
    <source>
        <strain evidence="2 3">DSM 45317</strain>
    </source>
</reference>
<evidence type="ECO:0000313" key="2">
    <source>
        <dbReference type="EMBL" id="SFK69390.1"/>
    </source>
</evidence>
<dbReference type="AlphaFoldDB" id="A0A1I4BLY8"/>
<organism evidence="2 3">
    <name type="scientific">Geodermatophilus ruber</name>
    <dbReference type="NCBI Taxonomy" id="504800"/>
    <lineage>
        <taxon>Bacteria</taxon>
        <taxon>Bacillati</taxon>
        <taxon>Actinomycetota</taxon>
        <taxon>Actinomycetes</taxon>
        <taxon>Geodermatophilales</taxon>
        <taxon>Geodermatophilaceae</taxon>
        <taxon>Geodermatophilus</taxon>
    </lineage>
</organism>